<dbReference type="Pfam" id="PF12680">
    <property type="entry name" value="SnoaL_2"/>
    <property type="match status" value="1"/>
</dbReference>
<dbReference type="Gene3D" id="3.10.450.50">
    <property type="match status" value="1"/>
</dbReference>
<protein>
    <submittedName>
        <fullName evidence="2">Nuclear transport factor 2 family protein</fullName>
    </submittedName>
</protein>
<dbReference type="InterPro" id="IPR032710">
    <property type="entry name" value="NTF2-like_dom_sf"/>
</dbReference>
<reference evidence="2" key="1">
    <citation type="submission" date="2022-11" db="EMBL/GenBank/DDBJ databases">
        <title>Draft genome sequence of Hoeflea poritis E7-10 and Hoeflea prorocentri PM5-8, separated from scleractinian coral Porites lutea and marine dinoflagellate.</title>
        <authorList>
            <person name="Zhang G."/>
            <person name="Wei Q."/>
            <person name="Cai L."/>
        </authorList>
    </citation>
    <scope>NUCLEOTIDE SEQUENCE</scope>
    <source>
        <strain evidence="2">PM5-8</strain>
    </source>
</reference>
<proteinExistence type="predicted"/>
<evidence type="ECO:0000313" key="3">
    <source>
        <dbReference type="Proteomes" id="UP001151234"/>
    </source>
</evidence>
<dbReference type="RefSeq" id="WP_267990388.1">
    <property type="nucleotide sequence ID" value="NZ_JAPJZI010000001.1"/>
</dbReference>
<gene>
    <name evidence="2" type="ORF">OQ273_10205</name>
</gene>
<evidence type="ECO:0000259" key="1">
    <source>
        <dbReference type="Pfam" id="PF12680"/>
    </source>
</evidence>
<feature type="domain" description="SnoaL-like" evidence="1">
    <location>
        <begin position="18"/>
        <end position="112"/>
    </location>
</feature>
<evidence type="ECO:0000313" key="2">
    <source>
        <dbReference type="EMBL" id="MDA5398943.1"/>
    </source>
</evidence>
<dbReference type="AlphaFoldDB" id="A0A9X3UHV6"/>
<sequence>MSAPPGLNPAARTSLDLWHDMLLGADMRRLGDITSDAVVFRSPAFFKPYHGKSAFVFIISAVSQIFEDFRYHRQFASSDGMNAVLEFEARIGQRSLKGIDMIRFDEDGLIAEFEVMIRPANALAALAEKMSEKAGAGLAEYRAVTGR</sequence>
<dbReference type="SUPFAM" id="SSF54427">
    <property type="entry name" value="NTF2-like"/>
    <property type="match status" value="1"/>
</dbReference>
<organism evidence="2 3">
    <name type="scientific">Hoeflea prorocentri</name>
    <dbReference type="NCBI Taxonomy" id="1922333"/>
    <lineage>
        <taxon>Bacteria</taxon>
        <taxon>Pseudomonadati</taxon>
        <taxon>Pseudomonadota</taxon>
        <taxon>Alphaproteobacteria</taxon>
        <taxon>Hyphomicrobiales</taxon>
        <taxon>Rhizobiaceae</taxon>
        <taxon>Hoeflea</taxon>
    </lineage>
</organism>
<name>A0A9X3UHV6_9HYPH</name>
<keyword evidence="3" id="KW-1185">Reference proteome</keyword>
<accession>A0A9X3UHV6</accession>
<comment type="caution">
    <text evidence="2">The sequence shown here is derived from an EMBL/GenBank/DDBJ whole genome shotgun (WGS) entry which is preliminary data.</text>
</comment>
<dbReference type="InterPro" id="IPR037401">
    <property type="entry name" value="SnoaL-like"/>
</dbReference>
<dbReference type="Proteomes" id="UP001151234">
    <property type="component" value="Unassembled WGS sequence"/>
</dbReference>
<dbReference type="EMBL" id="JAPJZI010000001">
    <property type="protein sequence ID" value="MDA5398943.1"/>
    <property type="molecule type" value="Genomic_DNA"/>
</dbReference>